<name>A0A0R2U306_9GAMM</name>
<comment type="caution">
    <text evidence="2">The sequence shown here is derived from an EMBL/GenBank/DDBJ whole genome shotgun (WGS) entry which is preliminary data.</text>
</comment>
<evidence type="ECO:0008006" key="4">
    <source>
        <dbReference type="Google" id="ProtNLM"/>
    </source>
</evidence>
<evidence type="ECO:0000256" key="1">
    <source>
        <dbReference type="SAM" id="Phobius"/>
    </source>
</evidence>
<reference evidence="2 3" key="1">
    <citation type="submission" date="2015-10" db="EMBL/GenBank/DDBJ databases">
        <title>Metagenome-Assembled Genomes uncover a global brackish microbiome.</title>
        <authorList>
            <person name="Hugerth L.W."/>
            <person name="Larsson J."/>
            <person name="Alneberg J."/>
            <person name="Lindh M.V."/>
            <person name="Legrand C."/>
            <person name="Pinhassi J."/>
            <person name="Andersson A.F."/>
        </authorList>
    </citation>
    <scope>NUCLEOTIDE SEQUENCE [LARGE SCALE GENOMIC DNA]</scope>
    <source>
        <strain evidence="2">BACL26 MAG-121220-bin70</strain>
    </source>
</reference>
<sequence length="169" mass="19390">MENDPLAQLRDIHLPEPILWWPLAPGWWVLIILLLGTLTWLAIKAVQGYQANLYRRQAQQKLSLLNGDLTFTSEQKLVMVFEILKQSVNSAYPRHHYSSLEFSAFVAFLQSSCDKTLFELLPKDIDALLYGKAAETDDNEPIMNDVFSSAQHWVNHHHAEDKLEAQSQC</sequence>
<dbReference type="AlphaFoldDB" id="A0A0R2U306"/>
<dbReference type="Proteomes" id="UP000051213">
    <property type="component" value="Unassembled WGS sequence"/>
</dbReference>
<feature type="transmembrane region" description="Helical" evidence="1">
    <location>
        <begin position="27"/>
        <end position="46"/>
    </location>
</feature>
<keyword evidence="1" id="KW-1133">Transmembrane helix</keyword>
<dbReference type="EMBL" id="LICA01000414">
    <property type="protein sequence ID" value="KRO91851.1"/>
    <property type="molecule type" value="Genomic_DNA"/>
</dbReference>
<accession>A0A0R2U306</accession>
<proteinExistence type="predicted"/>
<organism evidence="2 3">
    <name type="scientific">SAR92 bacterium BACL26 MAG-121220-bin70</name>
    <dbReference type="NCBI Taxonomy" id="1655626"/>
    <lineage>
        <taxon>Bacteria</taxon>
        <taxon>Pseudomonadati</taxon>
        <taxon>Pseudomonadota</taxon>
        <taxon>Gammaproteobacteria</taxon>
        <taxon>Cellvibrionales</taxon>
        <taxon>Porticoccaceae</taxon>
        <taxon>SAR92 clade</taxon>
    </lineage>
</organism>
<dbReference type="InterPro" id="IPR025489">
    <property type="entry name" value="DUF4381"/>
</dbReference>
<keyword evidence="1" id="KW-0472">Membrane</keyword>
<keyword evidence="1" id="KW-0812">Transmembrane</keyword>
<protein>
    <recommendedName>
        <fullName evidence="4">DUF4381 domain-containing protein</fullName>
    </recommendedName>
</protein>
<evidence type="ECO:0000313" key="3">
    <source>
        <dbReference type="Proteomes" id="UP000051213"/>
    </source>
</evidence>
<gene>
    <name evidence="2" type="ORF">ABS24_08590</name>
</gene>
<evidence type="ECO:0000313" key="2">
    <source>
        <dbReference type="EMBL" id="KRO91851.1"/>
    </source>
</evidence>
<dbReference type="Pfam" id="PF14316">
    <property type="entry name" value="DUF4381"/>
    <property type="match status" value="1"/>
</dbReference>